<evidence type="ECO:0000313" key="2">
    <source>
        <dbReference type="EMBL" id="KUG14438.1"/>
    </source>
</evidence>
<feature type="region of interest" description="Disordered" evidence="1">
    <location>
        <begin position="34"/>
        <end position="61"/>
    </location>
</feature>
<proteinExistence type="predicted"/>
<reference evidence="2" key="1">
    <citation type="journal article" date="2015" name="Proc. Natl. Acad. Sci. U.S.A.">
        <title>Networks of energetic and metabolic interactions define dynamics in microbial communities.</title>
        <authorList>
            <person name="Embree M."/>
            <person name="Liu J.K."/>
            <person name="Al-Bassam M.M."/>
            <person name="Zengler K."/>
        </authorList>
    </citation>
    <scope>NUCLEOTIDE SEQUENCE</scope>
</reference>
<dbReference type="EMBL" id="LNQE01001660">
    <property type="protein sequence ID" value="KUG14438.1"/>
    <property type="molecule type" value="Genomic_DNA"/>
</dbReference>
<feature type="region of interest" description="Disordered" evidence="1">
    <location>
        <begin position="1"/>
        <end position="21"/>
    </location>
</feature>
<sequence length="61" mass="6563">MFGLSSIASHDAGTYIDDGGGPQTRVHLNLRLVDRHIPPPGNPDQHGNHLTGYDRALPGHL</sequence>
<comment type="caution">
    <text evidence="2">The sequence shown here is derived from an EMBL/GenBank/DDBJ whole genome shotgun (WGS) entry which is preliminary data.</text>
</comment>
<gene>
    <name evidence="2" type="ORF">ASZ90_015928</name>
</gene>
<evidence type="ECO:0000256" key="1">
    <source>
        <dbReference type="SAM" id="MobiDB-lite"/>
    </source>
</evidence>
<accession>A0A0W8F0K8</accession>
<name>A0A0W8F0K8_9ZZZZ</name>
<protein>
    <submittedName>
        <fullName evidence="2">Uncharacterized protein</fullName>
    </submittedName>
</protein>
<organism evidence="2">
    <name type="scientific">hydrocarbon metagenome</name>
    <dbReference type="NCBI Taxonomy" id="938273"/>
    <lineage>
        <taxon>unclassified sequences</taxon>
        <taxon>metagenomes</taxon>
        <taxon>ecological metagenomes</taxon>
    </lineage>
</organism>
<dbReference type="AlphaFoldDB" id="A0A0W8F0K8"/>